<dbReference type="CDD" id="cd02947">
    <property type="entry name" value="TRX_family"/>
    <property type="match status" value="1"/>
</dbReference>
<dbReference type="PRINTS" id="PR00625">
    <property type="entry name" value="JDOMAIN"/>
</dbReference>
<feature type="transmembrane region" description="Helical" evidence="1">
    <location>
        <begin position="465"/>
        <end position="485"/>
    </location>
</feature>
<dbReference type="SUPFAM" id="SSF46565">
    <property type="entry name" value="Chaperone J-domain"/>
    <property type="match status" value="1"/>
</dbReference>
<dbReference type="Proteomes" id="UP001470230">
    <property type="component" value="Unassembled WGS sequence"/>
</dbReference>
<evidence type="ECO:0000313" key="4">
    <source>
        <dbReference type="EMBL" id="KAK8885912.1"/>
    </source>
</evidence>
<dbReference type="EMBL" id="JAPFFF010000007">
    <property type="protein sequence ID" value="KAK8885912.1"/>
    <property type="molecule type" value="Genomic_DNA"/>
</dbReference>
<comment type="caution">
    <text evidence="4">The sequence shown here is derived from an EMBL/GenBank/DDBJ whole genome shotgun (WGS) entry which is preliminary data.</text>
</comment>
<evidence type="ECO:0000256" key="2">
    <source>
        <dbReference type="SAM" id="SignalP"/>
    </source>
</evidence>
<keyword evidence="1" id="KW-0812">Transmembrane</keyword>
<evidence type="ECO:0000313" key="5">
    <source>
        <dbReference type="Proteomes" id="UP001470230"/>
    </source>
</evidence>
<dbReference type="InterPro" id="IPR052448">
    <property type="entry name" value="DnaJ_C16_autophagy_reg"/>
</dbReference>
<dbReference type="CDD" id="cd06257">
    <property type="entry name" value="DnaJ"/>
    <property type="match status" value="1"/>
</dbReference>
<keyword evidence="1" id="KW-1133">Transmembrane helix</keyword>
<dbReference type="SUPFAM" id="SSF52833">
    <property type="entry name" value="Thioredoxin-like"/>
    <property type="match status" value="1"/>
</dbReference>
<protein>
    <submittedName>
        <fullName evidence="4">DnaJ subfamily B member 8</fullName>
    </submittedName>
</protein>
<proteinExistence type="predicted"/>
<reference evidence="4 5" key="1">
    <citation type="submission" date="2024-04" db="EMBL/GenBank/DDBJ databases">
        <title>Tritrichomonas musculus Genome.</title>
        <authorList>
            <person name="Alves-Ferreira E."/>
            <person name="Grigg M."/>
            <person name="Lorenzi H."/>
            <person name="Galac M."/>
        </authorList>
    </citation>
    <scope>NUCLEOTIDE SEQUENCE [LARGE SCALE GENOMIC DNA]</scope>
    <source>
        <strain evidence="4 5">EAF2021</strain>
    </source>
</reference>
<dbReference type="InterPro" id="IPR036249">
    <property type="entry name" value="Thioredoxin-like_sf"/>
</dbReference>
<dbReference type="Gene3D" id="1.10.287.110">
    <property type="entry name" value="DnaJ domain"/>
    <property type="match status" value="1"/>
</dbReference>
<name>A0ABR2K4R8_9EUKA</name>
<keyword evidence="2" id="KW-0732">Signal</keyword>
<dbReference type="InterPro" id="IPR001623">
    <property type="entry name" value="DnaJ_domain"/>
</dbReference>
<dbReference type="PROSITE" id="PS50076">
    <property type="entry name" value="DNAJ_2"/>
    <property type="match status" value="1"/>
</dbReference>
<feature type="chain" id="PRO_5046146508" evidence="2">
    <location>
        <begin position="19"/>
        <end position="490"/>
    </location>
</feature>
<dbReference type="PANTHER" id="PTHR44303">
    <property type="entry name" value="DNAJ HOMOLOG SUBFAMILY C MEMBER 16"/>
    <property type="match status" value="1"/>
</dbReference>
<feature type="domain" description="J" evidence="3">
    <location>
        <begin position="20"/>
        <end position="86"/>
    </location>
</feature>
<gene>
    <name evidence="4" type="ORF">M9Y10_041369</name>
</gene>
<feature type="signal peptide" evidence="2">
    <location>
        <begin position="1"/>
        <end position="18"/>
    </location>
</feature>
<dbReference type="InterPro" id="IPR036869">
    <property type="entry name" value="J_dom_sf"/>
</dbReference>
<organism evidence="4 5">
    <name type="scientific">Tritrichomonas musculus</name>
    <dbReference type="NCBI Taxonomy" id="1915356"/>
    <lineage>
        <taxon>Eukaryota</taxon>
        <taxon>Metamonada</taxon>
        <taxon>Parabasalia</taxon>
        <taxon>Tritrichomonadida</taxon>
        <taxon>Tritrichomonadidae</taxon>
        <taxon>Tritrichomonas</taxon>
    </lineage>
</organism>
<evidence type="ECO:0000256" key="1">
    <source>
        <dbReference type="SAM" id="Phobius"/>
    </source>
</evidence>
<dbReference type="PROSITE" id="PS00636">
    <property type="entry name" value="DNAJ_1"/>
    <property type="match status" value="1"/>
</dbReference>
<dbReference type="Gene3D" id="3.40.30.10">
    <property type="entry name" value="Glutaredoxin"/>
    <property type="match status" value="1"/>
</dbReference>
<accession>A0ABR2K4R8</accession>
<dbReference type="Pfam" id="PF00226">
    <property type="entry name" value="DnaJ"/>
    <property type="match status" value="1"/>
</dbReference>
<evidence type="ECO:0000259" key="3">
    <source>
        <dbReference type="PROSITE" id="PS50076"/>
    </source>
</evidence>
<keyword evidence="5" id="KW-1185">Reference proteome</keyword>
<keyword evidence="1" id="KW-0472">Membrane</keyword>
<dbReference type="PANTHER" id="PTHR44303:SF2">
    <property type="entry name" value="DNAJ HOMOLOG SUBFAMILY C MEMBER 16"/>
    <property type="match status" value="1"/>
</dbReference>
<dbReference type="InterPro" id="IPR018253">
    <property type="entry name" value="DnaJ_domain_CS"/>
</dbReference>
<dbReference type="SMART" id="SM00271">
    <property type="entry name" value="DnaJ"/>
    <property type="match status" value="1"/>
</dbReference>
<sequence>MFFLLLLAPGVFSTLKRGDDPYKILGVRRDASENDIKKAYRQITKKYHPDVAKIDKKEAEHIFIRATDAYELLTDEKRRRIFDQTGSVSDDLEMNQGGHQYRYQYSSPEDIFSQFFGFQRGVNIDFKTEEVSSSNIDKILKENKELFIFVYNGNDGYNTPHYAQFFEEVSEELGNLAKFVRNNIMHGQAFAQSLGVRSVPSFIHMKTQDDGTRKTEIETGLNSRTALLNWVEKCWSTNFKYFKNAKKLEEWINTHKDFTRVISIERGNEPSMEFKKASSQYHNCLFAVVIDDYVNVIRYLKLTELPSTIVFRSDSRIKLKSYSELKSLSNPFFAKLERNSLKRECAKFCLLRIGKPSQKIMSNFSKFTEAPTMWISSSTKFARSLNVKEGGWVLISGSQKKYASIDINKKYAEISKFNSRKLIMKPLVCDVDWSFDSLLQAAKALILSILYYLNPLNLLGKLFNSGISLEFPLFLIIMFIIFPMFTRFLI</sequence>